<evidence type="ECO:0000256" key="2">
    <source>
        <dbReference type="ARBA" id="ARBA00023125"/>
    </source>
</evidence>
<dbReference type="CDD" id="cd20024">
    <property type="entry name" value="FH_FOXJ2-like"/>
    <property type="match status" value="1"/>
</dbReference>
<keyword evidence="3" id="KW-0804">Transcription</keyword>
<gene>
    <name evidence="8" type="ORF">BCV72DRAFT_27262</name>
</gene>
<dbReference type="OrthoDB" id="5954824at2759"/>
<dbReference type="InterPro" id="IPR018122">
    <property type="entry name" value="TF_fork_head_CS_1"/>
</dbReference>
<feature type="compositionally biased region" description="Low complexity" evidence="6">
    <location>
        <begin position="85"/>
        <end position="95"/>
    </location>
</feature>
<feature type="compositionally biased region" description="Basic and acidic residues" evidence="6">
    <location>
        <begin position="106"/>
        <end position="115"/>
    </location>
</feature>
<dbReference type="InterPro" id="IPR036388">
    <property type="entry name" value="WH-like_DNA-bd_sf"/>
</dbReference>
<dbReference type="InterPro" id="IPR036390">
    <property type="entry name" value="WH_DNA-bd_sf"/>
</dbReference>
<dbReference type="PANTHER" id="PTHR46078:SF2">
    <property type="entry name" value="FORK-HEAD DOMAIN-CONTAINING PROTEIN"/>
    <property type="match status" value="1"/>
</dbReference>
<name>A0A1X0QVG6_RHIZD</name>
<evidence type="ECO:0000259" key="7">
    <source>
        <dbReference type="PROSITE" id="PS50039"/>
    </source>
</evidence>
<keyword evidence="2 5" id="KW-0238">DNA-binding</keyword>
<dbReference type="Pfam" id="PF00250">
    <property type="entry name" value="Forkhead"/>
    <property type="match status" value="1"/>
</dbReference>
<dbReference type="Proteomes" id="UP000242414">
    <property type="component" value="Unassembled WGS sequence"/>
</dbReference>
<dbReference type="SUPFAM" id="SSF46785">
    <property type="entry name" value="Winged helix' DNA-binding domain"/>
    <property type="match status" value="1"/>
</dbReference>
<dbReference type="InterPro" id="IPR030456">
    <property type="entry name" value="TF_fork_head_CS_2"/>
</dbReference>
<feature type="compositionally biased region" description="Polar residues" evidence="6">
    <location>
        <begin position="363"/>
        <end position="387"/>
    </location>
</feature>
<dbReference type="InterPro" id="IPR045912">
    <property type="entry name" value="FOXJ2/3-like"/>
</dbReference>
<dbReference type="VEuPathDB" id="FungiDB:BCV72DRAFT_27262"/>
<evidence type="ECO:0000256" key="3">
    <source>
        <dbReference type="ARBA" id="ARBA00023163"/>
    </source>
</evidence>
<evidence type="ECO:0000313" key="8">
    <source>
        <dbReference type="EMBL" id="ORE03731.1"/>
    </source>
</evidence>
<dbReference type="GO" id="GO:0000978">
    <property type="term" value="F:RNA polymerase II cis-regulatory region sequence-specific DNA binding"/>
    <property type="evidence" value="ECO:0007669"/>
    <property type="project" value="TreeGrafter"/>
</dbReference>
<evidence type="ECO:0000256" key="6">
    <source>
        <dbReference type="SAM" id="MobiDB-lite"/>
    </source>
</evidence>
<dbReference type="FunFam" id="1.10.10.10:FF:000135">
    <property type="entry name" value="forkhead box protein G1"/>
    <property type="match status" value="1"/>
</dbReference>
<feature type="compositionally biased region" description="Polar residues" evidence="6">
    <location>
        <begin position="397"/>
        <end position="413"/>
    </location>
</feature>
<dbReference type="GO" id="GO:0000981">
    <property type="term" value="F:DNA-binding transcription factor activity, RNA polymerase II-specific"/>
    <property type="evidence" value="ECO:0007669"/>
    <property type="project" value="TreeGrafter"/>
</dbReference>
<dbReference type="PANTHER" id="PTHR46078">
    <property type="entry name" value="FORKHEAD BOX PROTEIN J2 FAMILY MEMBER"/>
    <property type="match status" value="1"/>
</dbReference>
<proteinExistence type="predicted"/>
<evidence type="ECO:0000256" key="4">
    <source>
        <dbReference type="ARBA" id="ARBA00023242"/>
    </source>
</evidence>
<feature type="DNA-binding region" description="Fork-head" evidence="5">
    <location>
        <begin position="117"/>
        <end position="212"/>
    </location>
</feature>
<feature type="compositionally biased region" description="Polar residues" evidence="6">
    <location>
        <begin position="339"/>
        <end position="348"/>
    </location>
</feature>
<dbReference type="InterPro" id="IPR001766">
    <property type="entry name" value="Fork_head_dom"/>
</dbReference>
<organism evidence="8">
    <name type="scientific">Rhizopus microsporus var. microsporus</name>
    <dbReference type="NCBI Taxonomy" id="86635"/>
    <lineage>
        <taxon>Eukaryota</taxon>
        <taxon>Fungi</taxon>
        <taxon>Fungi incertae sedis</taxon>
        <taxon>Mucoromycota</taxon>
        <taxon>Mucoromycotina</taxon>
        <taxon>Mucoromycetes</taxon>
        <taxon>Mucorales</taxon>
        <taxon>Mucorineae</taxon>
        <taxon>Rhizopodaceae</taxon>
        <taxon>Rhizopus</taxon>
    </lineage>
</organism>
<dbReference type="Gene3D" id="1.10.10.10">
    <property type="entry name" value="Winged helix-like DNA-binding domain superfamily/Winged helix DNA-binding domain"/>
    <property type="match status" value="1"/>
</dbReference>
<dbReference type="GO" id="GO:0005634">
    <property type="term" value="C:nucleus"/>
    <property type="evidence" value="ECO:0007669"/>
    <property type="project" value="UniProtKB-SubCell"/>
</dbReference>
<dbReference type="EMBL" id="KV921993">
    <property type="protein sequence ID" value="ORE03731.1"/>
    <property type="molecule type" value="Genomic_DNA"/>
</dbReference>
<protein>
    <recommendedName>
        <fullName evidence="7">Fork-head domain-containing protein</fullName>
    </recommendedName>
</protein>
<dbReference type="PROSITE" id="PS50039">
    <property type="entry name" value="FORK_HEAD_3"/>
    <property type="match status" value="1"/>
</dbReference>
<keyword evidence="1" id="KW-0805">Transcription regulation</keyword>
<dbReference type="PROSITE" id="PS00658">
    <property type="entry name" value="FORK_HEAD_2"/>
    <property type="match status" value="1"/>
</dbReference>
<feature type="region of interest" description="Disordered" evidence="6">
    <location>
        <begin position="323"/>
        <end position="421"/>
    </location>
</feature>
<dbReference type="PRINTS" id="PR00053">
    <property type="entry name" value="FORKHEAD"/>
</dbReference>
<sequence>MTELHNNNVYYSSINWLDRDNSNSNNPQVNKASLHQLPPIQQMNNSPGMDNIAHHANKMYPNANWKENNSFDEDHSQYGQPTPSPSASTERSSSSRSRKRGVPSTKEIHVEKNTEGKPPYSYATLIKYAIENSEKKKLTLSEIYQWVIDHYPYYSSAGTGWKNSIRHNLSLNKSFVRVPRPINEPGKGSYWQVDYRAVAESDSRTKITMRNRGSRSGSDPAKAPPYHLPDDHYHQRFNRDTRSLSLDSNMSTKLAISAGSNSSSSSPATNMPFYPAPFSAFAVGYDNRHFGHHHHHHHHHRHSVDFTRSPYLTNYEMYTTPQPVDSPYSSHPHHIHRIQSASSLPKSNATAPPTPSSSGPFYDSNNSNTQYIYSNTVVQQRHQQHPSSPIKKEPTDGCSTPQPTCNKPSSTIKNDGYEPWM</sequence>
<reference evidence="8" key="1">
    <citation type="journal article" date="2016" name="Proc. Natl. Acad. Sci. U.S.A.">
        <title>Lipid metabolic changes in an early divergent fungus govern the establishment of a mutualistic symbiosis with endobacteria.</title>
        <authorList>
            <person name="Lastovetsky O.A."/>
            <person name="Gaspar M.L."/>
            <person name="Mondo S.J."/>
            <person name="LaButti K.M."/>
            <person name="Sandor L."/>
            <person name="Grigoriev I.V."/>
            <person name="Henry S.A."/>
            <person name="Pawlowska T.E."/>
        </authorList>
    </citation>
    <scope>NUCLEOTIDE SEQUENCE [LARGE SCALE GENOMIC DNA]</scope>
    <source>
        <strain evidence="8">ATCC 52814</strain>
    </source>
</reference>
<dbReference type="AlphaFoldDB" id="A0A1X0QVG6"/>
<dbReference type="PROSITE" id="PS00657">
    <property type="entry name" value="FORK_HEAD_1"/>
    <property type="match status" value="1"/>
</dbReference>
<feature type="region of interest" description="Disordered" evidence="6">
    <location>
        <begin position="202"/>
        <end position="233"/>
    </location>
</feature>
<feature type="domain" description="Fork-head" evidence="7">
    <location>
        <begin position="117"/>
        <end position="212"/>
    </location>
</feature>
<dbReference type="SMART" id="SM00339">
    <property type="entry name" value="FH"/>
    <property type="match status" value="1"/>
</dbReference>
<keyword evidence="4 5" id="KW-0539">Nucleus</keyword>
<accession>A0A1X0QVG6</accession>
<comment type="subcellular location">
    <subcellularLocation>
        <location evidence="5">Nucleus</location>
    </subcellularLocation>
</comment>
<feature type="region of interest" description="Disordered" evidence="6">
    <location>
        <begin position="63"/>
        <end position="116"/>
    </location>
</feature>
<evidence type="ECO:0000256" key="5">
    <source>
        <dbReference type="PROSITE-ProRule" id="PRU00089"/>
    </source>
</evidence>
<evidence type="ECO:0000256" key="1">
    <source>
        <dbReference type="ARBA" id="ARBA00023015"/>
    </source>
</evidence>